<dbReference type="Gene3D" id="3.40.1000.10">
    <property type="entry name" value="Mog1/PsbP, alpha/beta/alpha sandwich"/>
    <property type="match status" value="1"/>
</dbReference>
<reference evidence="1 2" key="1">
    <citation type="submission" date="2021-08" db="EMBL/GenBank/DDBJ databases">
        <title>Draft genome sequence of Spirulina subsalsa with high tolerance to salinity and hype-accumulation of phycocyanin.</title>
        <authorList>
            <person name="Pei H."/>
            <person name="Jiang L."/>
        </authorList>
    </citation>
    <scope>NUCLEOTIDE SEQUENCE [LARGE SCALE GENOMIC DNA]</scope>
    <source>
        <strain evidence="1 2">FACHB-351</strain>
    </source>
</reference>
<proteinExistence type="predicted"/>
<gene>
    <name evidence="1" type="ORF">K4A83_11650</name>
</gene>
<protein>
    <recommendedName>
        <fullName evidence="3">DUF1795 domain-containing protein</fullName>
    </recommendedName>
</protein>
<comment type="caution">
    <text evidence="1">The sequence shown here is derived from an EMBL/GenBank/DDBJ whole genome shotgun (WGS) entry which is preliminary data.</text>
</comment>
<sequence length="229" mass="25015">MTFSWQTIGTLLCCSVIIGGPTPAIAERITPHDTHDTKVEHTLHLLAQSAIPSGWQVIEGDGVALALPTSYYGGNPSTDLDRIEQQLGEVIPDSSQRVNIIRQSPIPFALVAFHSQVDPQGTLASVNITSAPIPPNTPIANYLDATAELLSQRFEVLQREIVKVNNISSGRIVTQASITTQNNEQQELQQLLYLIPGRDRVYIVVFSSSAVSFPQQLPVFEQSIETLAF</sequence>
<accession>A0ABT3L6V4</accession>
<name>A0ABT3L6V4_9CYAN</name>
<evidence type="ECO:0000313" key="1">
    <source>
        <dbReference type="EMBL" id="MCW6036912.1"/>
    </source>
</evidence>
<organism evidence="1 2">
    <name type="scientific">Spirulina subsalsa FACHB-351</name>
    <dbReference type="NCBI Taxonomy" id="234711"/>
    <lineage>
        <taxon>Bacteria</taxon>
        <taxon>Bacillati</taxon>
        <taxon>Cyanobacteriota</taxon>
        <taxon>Cyanophyceae</taxon>
        <taxon>Spirulinales</taxon>
        <taxon>Spirulinaceae</taxon>
        <taxon>Spirulina</taxon>
    </lineage>
</organism>
<dbReference type="EMBL" id="JAIHOM010000050">
    <property type="protein sequence ID" value="MCW6036912.1"/>
    <property type="molecule type" value="Genomic_DNA"/>
</dbReference>
<dbReference type="Proteomes" id="UP001526426">
    <property type="component" value="Unassembled WGS sequence"/>
</dbReference>
<keyword evidence="2" id="KW-1185">Reference proteome</keyword>
<evidence type="ECO:0000313" key="2">
    <source>
        <dbReference type="Proteomes" id="UP001526426"/>
    </source>
</evidence>
<dbReference type="RefSeq" id="WP_265264735.1">
    <property type="nucleotide sequence ID" value="NZ_JAIHOM010000050.1"/>
</dbReference>
<evidence type="ECO:0008006" key="3">
    <source>
        <dbReference type="Google" id="ProtNLM"/>
    </source>
</evidence>